<accession>A0A6B2LDQ1</accession>
<keyword evidence="1" id="KW-0479">Metal-binding</keyword>
<dbReference type="GO" id="GO:0005783">
    <property type="term" value="C:endoplasmic reticulum"/>
    <property type="evidence" value="ECO:0007669"/>
    <property type="project" value="TreeGrafter"/>
</dbReference>
<protein>
    <recommendedName>
        <fullName evidence="3">Fe2OG dioxygenase domain-containing protein</fullName>
    </recommendedName>
</protein>
<dbReference type="AlphaFoldDB" id="A0A6B2LDQ1"/>
<dbReference type="PROSITE" id="PS51471">
    <property type="entry name" value="FE2OG_OXY"/>
    <property type="match status" value="1"/>
</dbReference>
<organism evidence="4">
    <name type="scientific">Arcella intermedia</name>
    <dbReference type="NCBI Taxonomy" id="1963864"/>
    <lineage>
        <taxon>Eukaryota</taxon>
        <taxon>Amoebozoa</taxon>
        <taxon>Tubulinea</taxon>
        <taxon>Elardia</taxon>
        <taxon>Arcellinida</taxon>
        <taxon>Sphaerothecina</taxon>
        <taxon>Arcellidae</taxon>
        <taxon>Arcella</taxon>
    </lineage>
</organism>
<dbReference type="InterPro" id="IPR044862">
    <property type="entry name" value="Pro_4_hyd_alph_FE2OG_OXY"/>
</dbReference>
<dbReference type="PANTHER" id="PTHR10869">
    <property type="entry name" value="PROLYL 4-HYDROXYLASE ALPHA SUBUNIT"/>
    <property type="match status" value="1"/>
</dbReference>
<evidence type="ECO:0000256" key="2">
    <source>
        <dbReference type="ARBA" id="ARBA00023004"/>
    </source>
</evidence>
<dbReference type="Gene3D" id="2.60.120.620">
    <property type="entry name" value="q2cbj1_9rhob like domain"/>
    <property type="match status" value="1"/>
</dbReference>
<dbReference type="PANTHER" id="PTHR10869:SF236">
    <property type="entry name" value="PROLYL 4-HYDROXYLASE ALPHA SUBUNIT DOMAIN-CONTAINING PROTEIN"/>
    <property type="match status" value="1"/>
</dbReference>
<sequence length="175" mass="19942">MGFKLEGEWLPFGLNPCWRICKYTPGGHFGPHYDGAYWKNTSERSLMTLNIYLNGDFEGGTTNFLSENQTLSLTDNMFRASPENILFKVTPQAGTALIFNHMILHEGDVLQSNVKYIMRSDIMFRREVLEIDEKETKALEYLRQAQVLEQNGECEAAASLYRSAFKLCPGLEEAV</sequence>
<dbReference type="SUPFAM" id="SSF51197">
    <property type="entry name" value="Clavaminate synthase-like"/>
    <property type="match status" value="1"/>
</dbReference>
<dbReference type="InterPro" id="IPR005123">
    <property type="entry name" value="Oxoglu/Fe-dep_dioxygenase_dom"/>
</dbReference>
<keyword evidence="2" id="KW-0408">Iron</keyword>
<dbReference type="GO" id="GO:0004656">
    <property type="term" value="F:procollagen-proline 4-dioxygenase activity"/>
    <property type="evidence" value="ECO:0007669"/>
    <property type="project" value="TreeGrafter"/>
</dbReference>
<reference evidence="4" key="1">
    <citation type="journal article" date="2020" name="J. Eukaryot. Microbiol.">
        <title>De novo Sequencing, Assembly and Annotation of the Transcriptome for the Free-Living Testate Amoeba Arcella intermedia.</title>
        <authorList>
            <person name="Ribeiro G.M."/>
            <person name="Porfirio-Sousa A.L."/>
            <person name="Maurer-Alcala X.X."/>
            <person name="Katz L.A."/>
            <person name="Lahr D.J.G."/>
        </authorList>
    </citation>
    <scope>NUCLEOTIDE SEQUENCE</scope>
</reference>
<dbReference type="InterPro" id="IPR045054">
    <property type="entry name" value="P4HA-like"/>
</dbReference>
<evidence type="ECO:0000313" key="4">
    <source>
        <dbReference type="EMBL" id="NDV35169.1"/>
    </source>
</evidence>
<name>A0A6B2LDQ1_9EUKA</name>
<dbReference type="EMBL" id="GIBP01006200">
    <property type="protein sequence ID" value="NDV35169.1"/>
    <property type="molecule type" value="Transcribed_RNA"/>
</dbReference>
<dbReference type="Pfam" id="PF13640">
    <property type="entry name" value="2OG-FeII_Oxy_3"/>
    <property type="match status" value="1"/>
</dbReference>
<proteinExistence type="predicted"/>
<evidence type="ECO:0000259" key="3">
    <source>
        <dbReference type="PROSITE" id="PS51471"/>
    </source>
</evidence>
<feature type="domain" description="Fe2OG dioxygenase" evidence="3">
    <location>
        <begin position="13"/>
        <end position="128"/>
    </location>
</feature>
<evidence type="ECO:0000256" key="1">
    <source>
        <dbReference type="ARBA" id="ARBA00022723"/>
    </source>
</evidence>
<dbReference type="GO" id="GO:0046872">
    <property type="term" value="F:metal ion binding"/>
    <property type="evidence" value="ECO:0007669"/>
    <property type="project" value="UniProtKB-KW"/>
</dbReference>